<accession>A0ABX1TRZ9</accession>
<keyword evidence="2" id="KW-1134">Transmembrane beta strand</keyword>
<keyword evidence="4" id="KW-1185">Reference proteome</keyword>
<keyword evidence="2" id="KW-0564">Palmitate</keyword>
<comment type="similarity">
    <text evidence="1 2">Belongs to the outer membrane factor (OMF) (TC 1.B.17) family.</text>
</comment>
<dbReference type="Gene3D" id="1.20.1600.10">
    <property type="entry name" value="Outer membrane efflux proteins (OEP)"/>
    <property type="match status" value="1"/>
</dbReference>
<keyword evidence="2" id="KW-0812">Transmembrane</keyword>
<dbReference type="PANTHER" id="PTHR30203">
    <property type="entry name" value="OUTER MEMBRANE CATION EFFLUX PROTEIN"/>
    <property type="match status" value="1"/>
</dbReference>
<comment type="caution">
    <text evidence="3">The sequence shown here is derived from an EMBL/GenBank/DDBJ whole genome shotgun (WGS) entry which is preliminary data.</text>
</comment>
<protein>
    <submittedName>
        <fullName evidence="3">Efflux transporter outer membrane subunit</fullName>
    </submittedName>
</protein>
<evidence type="ECO:0000256" key="2">
    <source>
        <dbReference type="RuleBase" id="RU362097"/>
    </source>
</evidence>
<dbReference type="InterPro" id="IPR003423">
    <property type="entry name" value="OMP_efflux"/>
</dbReference>
<sequence>MRAPIILLLGGLFGLVALAGCALQAPLTQSEVVEQALPATTHIPAAWQAESTAGPVADGWLKSFQDPLLEAIVAEAIANNIDLRVAAESVRVAEQQLLVVGAQLAPQIGGQLGARSIRDKDQDDSFNSTLAYVGVAWEVDLWGRLRAQRAAAEAAFEVSALDYAHARQSLAALVAKTWYLAIETRQLVELGEQTVQVFGELLKLVEIRRSTGKDSDLDVVDVRAKLETARGDLEGSRQAAGEVRRALEVLLGRYPAAELAVASSYPTLPPAAAAGAPIALLERRPDIVAAERAVLAAFRQQEAAQLALLPDFSLSLAAGRLGDNLLSLLRLNPWLAAAGIGVSIPIYEGGALRAEIEIASAQQAQAVAAYGALMLTAFREVESGLANEQLLARRIPFEEQAVLSRSAAVRIATIQYRAGRRDLLWVAQLQSAQFQGQAVVIKLRAIQGANRVRLHLALGDSFDATPGVTTSPVTLADDHDPDSAH</sequence>
<evidence type="ECO:0000313" key="4">
    <source>
        <dbReference type="Proteomes" id="UP000749010"/>
    </source>
</evidence>
<comment type="subcellular location">
    <subcellularLocation>
        <location evidence="2">Cell membrane</location>
        <topology evidence="2">Lipid-anchor</topology>
    </subcellularLocation>
</comment>
<name>A0ABX1TRZ9_9PROT</name>
<dbReference type="EMBL" id="SPMY01000011">
    <property type="protein sequence ID" value="NMQ27011.1"/>
    <property type="molecule type" value="Genomic_DNA"/>
</dbReference>
<dbReference type="InterPro" id="IPR010131">
    <property type="entry name" value="MdtP/NodT-like"/>
</dbReference>
<dbReference type="NCBIfam" id="TIGR01845">
    <property type="entry name" value="outer_NodT"/>
    <property type="match status" value="1"/>
</dbReference>
<evidence type="ECO:0000313" key="3">
    <source>
        <dbReference type="EMBL" id="NMQ27011.1"/>
    </source>
</evidence>
<dbReference type="Pfam" id="PF02321">
    <property type="entry name" value="OEP"/>
    <property type="match status" value="2"/>
</dbReference>
<evidence type="ECO:0000256" key="1">
    <source>
        <dbReference type="ARBA" id="ARBA00007613"/>
    </source>
</evidence>
<proteinExistence type="inferred from homology"/>
<dbReference type="Proteomes" id="UP000749010">
    <property type="component" value="Unassembled WGS sequence"/>
</dbReference>
<keyword evidence="2" id="KW-0472">Membrane</keyword>
<keyword evidence="2" id="KW-0449">Lipoprotein</keyword>
<dbReference type="Gene3D" id="2.20.200.10">
    <property type="entry name" value="Outer membrane efflux proteins (OEP)"/>
    <property type="match status" value="1"/>
</dbReference>
<dbReference type="SUPFAM" id="SSF56954">
    <property type="entry name" value="Outer membrane efflux proteins (OEP)"/>
    <property type="match status" value="1"/>
</dbReference>
<reference evidence="3 4" key="1">
    <citation type="submission" date="2019-03" db="EMBL/GenBank/DDBJ databases">
        <title>Metabolic reconstructions from genomes of highly enriched 'Candidatus Accumulibacter' and 'Candidatus Competibacter' bioreactor populations.</title>
        <authorList>
            <person name="Annavajhala M.K."/>
            <person name="Welles L."/>
            <person name="Abbas B."/>
            <person name="Sorokin D."/>
            <person name="Park H."/>
            <person name="Van Loosdrecht M."/>
            <person name="Chandran K."/>
        </authorList>
    </citation>
    <scope>NUCLEOTIDE SEQUENCE [LARGE SCALE GENOMIC DNA]</scope>
    <source>
        <strain evidence="3 4">SBR_S</strain>
    </source>
</reference>
<organism evidence="3 4">
    <name type="scientific">Candidatus Accumulibacter phosphatis</name>
    <dbReference type="NCBI Taxonomy" id="327160"/>
    <lineage>
        <taxon>Bacteria</taxon>
        <taxon>Pseudomonadati</taxon>
        <taxon>Pseudomonadota</taxon>
        <taxon>Betaproteobacteria</taxon>
        <taxon>Candidatus Accumulibacter</taxon>
    </lineage>
</organism>
<dbReference type="RefSeq" id="WP_169065463.1">
    <property type="nucleotide sequence ID" value="NZ_SPMY01000011.1"/>
</dbReference>
<gene>
    <name evidence="3" type="ORF">E4Q23_04150</name>
</gene>
<dbReference type="PROSITE" id="PS51257">
    <property type="entry name" value="PROKAR_LIPOPROTEIN"/>
    <property type="match status" value="1"/>
</dbReference>